<dbReference type="EMBL" id="KZ107850">
    <property type="protein sequence ID" value="OSS46658.1"/>
    <property type="molecule type" value="Genomic_DNA"/>
</dbReference>
<protein>
    <submittedName>
        <fullName evidence="1">Uncharacterized protein</fullName>
    </submittedName>
</protein>
<dbReference type="OMA" id="ENVPIYN"/>
<dbReference type="STRING" id="105696.A0A1Y2LUE9"/>
<keyword evidence="2" id="KW-1185">Reference proteome</keyword>
<reference evidence="1 2" key="1">
    <citation type="journal article" date="2017" name="Genome Announc.">
        <title>Genome sequence of the saprophytic ascomycete Epicoccum nigrum ICMP 19927 strain isolated from New Zealand.</title>
        <authorList>
            <person name="Fokin M."/>
            <person name="Fleetwood D."/>
            <person name="Weir B.S."/>
            <person name="Villas-Boas S.G."/>
        </authorList>
    </citation>
    <scope>NUCLEOTIDE SEQUENCE [LARGE SCALE GENOMIC DNA]</scope>
    <source>
        <strain evidence="1 2">ICMP 19927</strain>
    </source>
</reference>
<dbReference type="Proteomes" id="UP000193240">
    <property type="component" value="Unassembled WGS sequence"/>
</dbReference>
<name>A0A1Y2LUE9_EPING</name>
<evidence type="ECO:0000313" key="2">
    <source>
        <dbReference type="Proteomes" id="UP000193240"/>
    </source>
</evidence>
<sequence>MYSIRRSCRSALRNPNSSFVRGNVSSRAFSRSVSRSKGLPVFLEPSSPELSALLAKINSKVLLPEHLTKSQQKLVYKQSSRAKLETEPVEVTIGDVTLPLEFLDRNKLPDRLRSLTEVIAKAETTADWENVVRVVEGYHGAGILVRPDWYDMVVRHLLENGHDDIVLRALQRVKVTGLRLSNYLVTFRLMRDCHDRAVRSDWDSEETSKALRYAQHVVELMENEEHHAVPPRKAAKTAQTDWRSKPFVVAVPSELAAVLAQKQRGNVDMVKTLANRLVYALKQDGDATINSIATSSTKSEADFKNSHDQFQTLNAHCGNLLELLVIWNALKTSQAVLGADMPLATDAAEYQSKIKQVMDEGNRAVSKLQNRGGVVLRNKFPAYLTEQLQKVQA</sequence>
<dbReference type="AlphaFoldDB" id="A0A1Y2LUE9"/>
<organism evidence="1 2">
    <name type="scientific">Epicoccum nigrum</name>
    <name type="common">Soil fungus</name>
    <name type="synonym">Epicoccum purpurascens</name>
    <dbReference type="NCBI Taxonomy" id="105696"/>
    <lineage>
        <taxon>Eukaryota</taxon>
        <taxon>Fungi</taxon>
        <taxon>Dikarya</taxon>
        <taxon>Ascomycota</taxon>
        <taxon>Pezizomycotina</taxon>
        <taxon>Dothideomycetes</taxon>
        <taxon>Pleosporomycetidae</taxon>
        <taxon>Pleosporales</taxon>
        <taxon>Pleosporineae</taxon>
        <taxon>Didymellaceae</taxon>
        <taxon>Epicoccum</taxon>
    </lineage>
</organism>
<evidence type="ECO:0000313" key="1">
    <source>
        <dbReference type="EMBL" id="OSS46658.1"/>
    </source>
</evidence>
<gene>
    <name evidence="1" type="ORF">B5807_08945</name>
</gene>
<proteinExistence type="predicted"/>
<dbReference type="InParanoid" id="A0A1Y2LUE9"/>
<accession>A0A1Y2LUE9</accession>